<dbReference type="GO" id="GO:0016887">
    <property type="term" value="F:ATP hydrolysis activity"/>
    <property type="evidence" value="ECO:0007669"/>
    <property type="project" value="InterPro"/>
</dbReference>
<reference evidence="14" key="1">
    <citation type="journal article" date="2023" name="Mol. Phylogenet. Evol.">
        <title>Genome-scale phylogeny and comparative genomics of the fungal order Sordariales.</title>
        <authorList>
            <person name="Hensen N."/>
            <person name="Bonometti L."/>
            <person name="Westerberg I."/>
            <person name="Brannstrom I.O."/>
            <person name="Guillou S."/>
            <person name="Cros-Aarteil S."/>
            <person name="Calhoun S."/>
            <person name="Haridas S."/>
            <person name="Kuo A."/>
            <person name="Mondo S."/>
            <person name="Pangilinan J."/>
            <person name="Riley R."/>
            <person name="LaButti K."/>
            <person name="Andreopoulos B."/>
            <person name="Lipzen A."/>
            <person name="Chen C."/>
            <person name="Yan M."/>
            <person name="Daum C."/>
            <person name="Ng V."/>
            <person name="Clum A."/>
            <person name="Steindorff A."/>
            <person name="Ohm R.A."/>
            <person name="Martin F."/>
            <person name="Silar P."/>
            <person name="Natvig D.O."/>
            <person name="Lalanne C."/>
            <person name="Gautier V."/>
            <person name="Ament-Velasquez S.L."/>
            <person name="Kruys A."/>
            <person name="Hutchinson M.I."/>
            <person name="Powell A.J."/>
            <person name="Barry K."/>
            <person name="Miller A.N."/>
            <person name="Grigoriev I.V."/>
            <person name="Debuchy R."/>
            <person name="Gladieux P."/>
            <person name="Hiltunen Thoren M."/>
            <person name="Johannesson H."/>
        </authorList>
    </citation>
    <scope>NUCLEOTIDE SEQUENCE</scope>
    <source>
        <strain evidence="14">CBS 141.50</strain>
    </source>
</reference>
<evidence type="ECO:0008006" key="16">
    <source>
        <dbReference type="Google" id="ProtNLM"/>
    </source>
</evidence>
<organism evidence="14 15">
    <name type="scientific">Dichotomopilus funicola</name>
    <dbReference type="NCBI Taxonomy" id="1934379"/>
    <lineage>
        <taxon>Eukaryota</taxon>
        <taxon>Fungi</taxon>
        <taxon>Dikarya</taxon>
        <taxon>Ascomycota</taxon>
        <taxon>Pezizomycotina</taxon>
        <taxon>Sordariomycetes</taxon>
        <taxon>Sordariomycetidae</taxon>
        <taxon>Sordariales</taxon>
        <taxon>Chaetomiaceae</taxon>
        <taxon>Dichotomopilus</taxon>
    </lineage>
</organism>
<evidence type="ECO:0000256" key="10">
    <source>
        <dbReference type="SAM" id="MobiDB-lite"/>
    </source>
</evidence>
<evidence type="ECO:0000259" key="13">
    <source>
        <dbReference type="PROSITE" id="PS50929"/>
    </source>
</evidence>
<dbReference type="Gene3D" id="3.40.50.300">
    <property type="entry name" value="P-loop containing nucleotide triphosphate hydrolases"/>
    <property type="match status" value="1"/>
</dbReference>
<keyword evidence="8 11" id="KW-0472">Membrane</keyword>
<dbReference type="Gene3D" id="1.20.1560.10">
    <property type="entry name" value="ABC transporter type 1, transmembrane domain"/>
    <property type="match status" value="1"/>
</dbReference>
<protein>
    <recommendedName>
        <fullName evidence="16">Heavy metal tolerance protein</fullName>
    </recommendedName>
</protein>
<keyword evidence="6" id="KW-0809">Transit peptide</keyword>
<dbReference type="AlphaFoldDB" id="A0AAN6V4Q6"/>
<feature type="transmembrane region" description="Helical" evidence="11">
    <location>
        <begin position="124"/>
        <end position="147"/>
    </location>
</feature>
<evidence type="ECO:0000256" key="9">
    <source>
        <dbReference type="ARBA" id="ARBA00024363"/>
    </source>
</evidence>
<comment type="caution">
    <text evidence="14">The sequence shown here is derived from an EMBL/GenBank/DDBJ whole genome shotgun (WGS) entry which is preliminary data.</text>
</comment>
<evidence type="ECO:0000256" key="7">
    <source>
        <dbReference type="ARBA" id="ARBA00022989"/>
    </source>
</evidence>
<feature type="domain" description="ABC transporter" evidence="12">
    <location>
        <begin position="613"/>
        <end position="847"/>
    </location>
</feature>
<dbReference type="InterPro" id="IPR036640">
    <property type="entry name" value="ABC1_TM_sf"/>
</dbReference>
<dbReference type="Pfam" id="PF00664">
    <property type="entry name" value="ABC_membrane"/>
    <property type="match status" value="1"/>
</dbReference>
<dbReference type="PANTHER" id="PTHR24221:SF503">
    <property type="entry name" value="MITOCHONDRIAL POTASSIUM CHANNEL ATP-BINDING SUBUNIT"/>
    <property type="match status" value="1"/>
</dbReference>
<dbReference type="InterPro" id="IPR027417">
    <property type="entry name" value="P-loop_NTPase"/>
</dbReference>
<evidence type="ECO:0000256" key="4">
    <source>
        <dbReference type="ARBA" id="ARBA00022741"/>
    </source>
</evidence>
<dbReference type="PROSITE" id="PS50929">
    <property type="entry name" value="ABC_TM1F"/>
    <property type="match status" value="1"/>
</dbReference>
<feature type="transmembrane region" description="Helical" evidence="11">
    <location>
        <begin position="553"/>
        <end position="573"/>
    </location>
</feature>
<keyword evidence="4" id="KW-0547">Nucleotide-binding</keyword>
<dbReference type="RefSeq" id="XP_062638116.1">
    <property type="nucleotide sequence ID" value="XM_062776873.1"/>
</dbReference>
<feature type="compositionally biased region" description="Low complexity" evidence="10">
    <location>
        <begin position="219"/>
        <end position="239"/>
    </location>
</feature>
<evidence type="ECO:0000256" key="1">
    <source>
        <dbReference type="ARBA" id="ARBA00004141"/>
    </source>
</evidence>
<dbReference type="PROSITE" id="PS50893">
    <property type="entry name" value="ABC_TRANSPORTER_2"/>
    <property type="match status" value="1"/>
</dbReference>
<accession>A0AAN6V4Q6</accession>
<evidence type="ECO:0000256" key="3">
    <source>
        <dbReference type="ARBA" id="ARBA00022692"/>
    </source>
</evidence>
<dbReference type="GeneID" id="87813486"/>
<evidence type="ECO:0000313" key="15">
    <source>
        <dbReference type="Proteomes" id="UP001302676"/>
    </source>
</evidence>
<dbReference type="EMBL" id="MU853574">
    <property type="protein sequence ID" value="KAK4144745.1"/>
    <property type="molecule type" value="Genomic_DNA"/>
</dbReference>
<feature type="region of interest" description="Disordered" evidence="10">
    <location>
        <begin position="201"/>
        <end position="257"/>
    </location>
</feature>
<dbReference type="SUPFAM" id="SSF52540">
    <property type="entry name" value="P-loop containing nucleoside triphosphate hydrolases"/>
    <property type="match status" value="1"/>
</dbReference>
<dbReference type="Pfam" id="PF00005">
    <property type="entry name" value="ABC_tran"/>
    <property type="match status" value="1"/>
</dbReference>
<dbReference type="GO" id="GO:0016020">
    <property type="term" value="C:membrane"/>
    <property type="evidence" value="ECO:0007669"/>
    <property type="project" value="UniProtKB-SubCell"/>
</dbReference>
<reference evidence="14" key="2">
    <citation type="submission" date="2023-05" db="EMBL/GenBank/DDBJ databases">
        <authorList>
            <consortium name="Lawrence Berkeley National Laboratory"/>
            <person name="Steindorff A."/>
            <person name="Hensen N."/>
            <person name="Bonometti L."/>
            <person name="Westerberg I."/>
            <person name="Brannstrom I.O."/>
            <person name="Guillou S."/>
            <person name="Cros-Aarteil S."/>
            <person name="Calhoun S."/>
            <person name="Haridas S."/>
            <person name="Kuo A."/>
            <person name="Mondo S."/>
            <person name="Pangilinan J."/>
            <person name="Riley R."/>
            <person name="Labutti K."/>
            <person name="Andreopoulos B."/>
            <person name="Lipzen A."/>
            <person name="Chen C."/>
            <person name="Yanf M."/>
            <person name="Daum C."/>
            <person name="Ng V."/>
            <person name="Clum A."/>
            <person name="Ohm R."/>
            <person name="Martin F."/>
            <person name="Silar P."/>
            <person name="Natvig D."/>
            <person name="Lalanne C."/>
            <person name="Gautier V."/>
            <person name="Ament-Velasquez S.L."/>
            <person name="Kruys A."/>
            <person name="Hutchinson M.I."/>
            <person name="Powell A.J."/>
            <person name="Barry K."/>
            <person name="Miller A.N."/>
            <person name="Grigoriev I.V."/>
            <person name="Debuchy R."/>
            <person name="Gladieux P."/>
            <person name="Thoren M.H."/>
            <person name="Johannesson H."/>
        </authorList>
    </citation>
    <scope>NUCLEOTIDE SEQUENCE</scope>
    <source>
        <strain evidence="14">CBS 141.50</strain>
    </source>
</reference>
<feature type="region of interest" description="Disordered" evidence="10">
    <location>
        <begin position="852"/>
        <end position="876"/>
    </location>
</feature>
<feature type="transmembrane region" description="Helical" evidence="11">
    <location>
        <begin position="159"/>
        <end position="181"/>
    </location>
</feature>
<dbReference type="CDD" id="cd18583">
    <property type="entry name" value="ABC_6TM_HMT1"/>
    <property type="match status" value="1"/>
</dbReference>
<dbReference type="SUPFAM" id="SSF90123">
    <property type="entry name" value="ABC transporter transmembrane region"/>
    <property type="match status" value="1"/>
</dbReference>
<feature type="region of interest" description="Disordered" evidence="10">
    <location>
        <begin position="889"/>
        <end position="927"/>
    </location>
</feature>
<evidence type="ECO:0000256" key="6">
    <source>
        <dbReference type="ARBA" id="ARBA00022946"/>
    </source>
</evidence>
<dbReference type="InterPro" id="IPR039421">
    <property type="entry name" value="Type_1_exporter"/>
</dbReference>
<dbReference type="GO" id="GO:0140359">
    <property type="term" value="F:ABC-type transporter activity"/>
    <property type="evidence" value="ECO:0007669"/>
    <property type="project" value="InterPro"/>
</dbReference>
<evidence type="ECO:0000256" key="5">
    <source>
        <dbReference type="ARBA" id="ARBA00022840"/>
    </source>
</evidence>
<dbReference type="InterPro" id="IPR003593">
    <property type="entry name" value="AAA+_ATPase"/>
</dbReference>
<feature type="region of interest" description="Disordered" evidence="10">
    <location>
        <begin position="1021"/>
        <end position="1112"/>
    </location>
</feature>
<evidence type="ECO:0000256" key="11">
    <source>
        <dbReference type="SAM" id="Phobius"/>
    </source>
</evidence>
<feature type="transmembrane region" description="Helical" evidence="11">
    <location>
        <begin position="62"/>
        <end position="86"/>
    </location>
</feature>
<keyword evidence="2" id="KW-0813">Transport</keyword>
<dbReference type="PANTHER" id="PTHR24221">
    <property type="entry name" value="ATP-BINDING CASSETTE SUB-FAMILY B"/>
    <property type="match status" value="1"/>
</dbReference>
<keyword evidence="7 11" id="KW-1133">Transmembrane helix</keyword>
<proteinExistence type="inferred from homology"/>
<dbReference type="SMART" id="SM00382">
    <property type="entry name" value="AAA"/>
    <property type="match status" value="1"/>
</dbReference>
<comment type="subcellular location">
    <subcellularLocation>
        <location evidence="1">Membrane</location>
        <topology evidence="1">Multi-pass membrane protein</topology>
    </subcellularLocation>
</comment>
<feature type="transmembrane region" description="Helical" evidence="11">
    <location>
        <begin position="514"/>
        <end position="541"/>
    </location>
</feature>
<name>A0AAN6V4Q6_9PEZI</name>
<sequence length="1112" mass="122104">MIDPYDADVERGPEKAPLRQVLSSLHYVYPALVFLYYMATSTVAVCTLQTRSSEQAHPRRRPITWLFALIIITYLAQLLALGIRSAVQHIFPFAEQDVVIGLMSCVLSFGVVFARLFEEAKPVWYPYIGTFGIALGLEPALGALSWVVRPTEPFKFTDYFDIAAFAVRYLSIILALFLYFFGAHSSQTETGTDSERQSLLKANGHASHDSDSEERSDSAQENGSYGTSSESSTDSNQSSDTEDDENPYAKRQRQASEQMEKRLKEKGNWVTYAKSFKVFFPYVWPVNHTSLQIRVVLVGFCLLAMNFINVLIPRQLGIIMDSLAGTNGKNPWREVLFFAGLKLVASEAGISLLRQWLWIPVEYYSFGAISTAAYSHVLNLSSDFHDSKSSSDIMMAISYGQSISNILESVCFRAVPMLIDMSIAFVYLSATFGPYEGFITIATAAVFLYVATRMIAALSSARRNEVGAWYKEHYVRQAGIQGWSTVASFNQISHEEDRYSAAVDDRVAKTQKVYFGYVLAYAFQVLVLLSGLLAGAFLAVYQVTHKQATPGDFIMLLTYWAQLVSPLNFFASLGKSISKDLLQAEQLLEIMQTKPSVLSKEGAPPLQFTDGEVSFDGVHFSYDKKKEILKDITFTATPGMTIAFVGATGAGKSTILKLLDRFYDVTKGSIKIDGQDIRDVDLYSLRAQIGVVPQAPVLFDDTIMNNVRYAKLTATDEEIYEACKAASIHEQILTFSDGYQTKVGERGVKLSGGELQRVAIARAILKRPSIVLLDEATSAVDTETEQRIQEALHTLCEGRTTFIVAHRLSTIMNADRIIVVTGGEVVEQGSHEDLIRADGKYAELWSKQIFVKPKDKKPDTETGSKGKGRKAPNIVNDLSAEATSSELAKVKSNPPAYGQANGHAGESDGAADSKNPTTPGHKKEISQLNPGAATFTPRTAAGISFSAATSGRTRRNTHSIDGLFDRQEANPLPVPAAPPPTPQHVQYYTATPFVMMPTSYTPMYTQFHPALSQPVIPVSRGTGARFDTSSSTTGKADENSRPKRASIVWVEASKDRSSCSRASGTGGQDEGEGVRYPRYSRRVQSKSEPGMLGLRRVGTLSPGSEEGTLTGS</sequence>
<feature type="transmembrane region" description="Helical" evidence="11">
    <location>
        <begin position="98"/>
        <end position="117"/>
    </location>
</feature>
<feature type="compositionally biased region" description="Basic and acidic residues" evidence="10">
    <location>
        <begin position="206"/>
        <end position="218"/>
    </location>
</feature>
<comment type="similarity">
    <text evidence="9">Belongs to the ABC transporter superfamily. ABCB family. Heavy Metal importer (TC 3.A.1.210) subfamily.</text>
</comment>
<dbReference type="GO" id="GO:0000041">
    <property type="term" value="P:transition metal ion transport"/>
    <property type="evidence" value="ECO:0007669"/>
    <property type="project" value="UniProtKB-ARBA"/>
</dbReference>
<evidence type="ECO:0000256" key="8">
    <source>
        <dbReference type="ARBA" id="ARBA00023136"/>
    </source>
</evidence>
<keyword evidence="15" id="KW-1185">Reference proteome</keyword>
<dbReference type="InterPro" id="IPR017871">
    <property type="entry name" value="ABC_transporter-like_CS"/>
</dbReference>
<dbReference type="Proteomes" id="UP001302676">
    <property type="component" value="Unassembled WGS sequence"/>
</dbReference>
<dbReference type="PROSITE" id="PS00211">
    <property type="entry name" value="ABC_TRANSPORTER_1"/>
    <property type="match status" value="1"/>
</dbReference>
<feature type="transmembrane region" description="Helical" evidence="11">
    <location>
        <begin position="27"/>
        <end position="50"/>
    </location>
</feature>
<feature type="transmembrane region" description="Helical" evidence="11">
    <location>
        <begin position="438"/>
        <end position="456"/>
    </location>
</feature>
<keyword evidence="3 11" id="KW-0812">Transmembrane</keyword>
<feature type="compositionally biased region" description="Basic and acidic residues" evidence="10">
    <location>
        <begin position="852"/>
        <end position="864"/>
    </location>
</feature>
<dbReference type="FunFam" id="3.40.50.300:FF:000186">
    <property type="entry name" value="ATP-binding cassette sub-family B member 7, mitochondrial"/>
    <property type="match status" value="1"/>
</dbReference>
<feature type="domain" description="ABC transmembrane type-1" evidence="13">
    <location>
        <begin position="296"/>
        <end position="579"/>
    </location>
</feature>
<dbReference type="InterPro" id="IPR011527">
    <property type="entry name" value="ABC1_TM_dom"/>
</dbReference>
<evidence type="ECO:0000256" key="2">
    <source>
        <dbReference type="ARBA" id="ARBA00022448"/>
    </source>
</evidence>
<dbReference type="GO" id="GO:0005524">
    <property type="term" value="F:ATP binding"/>
    <property type="evidence" value="ECO:0007669"/>
    <property type="project" value="UniProtKB-KW"/>
</dbReference>
<dbReference type="InterPro" id="IPR003439">
    <property type="entry name" value="ABC_transporter-like_ATP-bd"/>
</dbReference>
<evidence type="ECO:0000313" key="14">
    <source>
        <dbReference type="EMBL" id="KAK4144745.1"/>
    </source>
</evidence>
<keyword evidence="5" id="KW-0067">ATP-binding</keyword>
<gene>
    <name evidence="14" type="ORF">C8A04DRAFT_11191</name>
</gene>
<evidence type="ECO:0000259" key="12">
    <source>
        <dbReference type="PROSITE" id="PS50893"/>
    </source>
</evidence>
<feature type="transmembrane region" description="Helical" evidence="11">
    <location>
        <begin position="291"/>
        <end position="312"/>
    </location>
</feature>